<evidence type="ECO:0000313" key="7">
    <source>
        <dbReference type="Proteomes" id="UP000184612"/>
    </source>
</evidence>
<dbReference type="PANTHER" id="PTHR46233:SF3">
    <property type="entry name" value="HYDROXYACYLGLUTATHIONE HYDROLASE GLOC"/>
    <property type="match status" value="1"/>
</dbReference>
<dbReference type="RefSeq" id="WP_073590804.1">
    <property type="nucleotide sequence ID" value="NZ_FRFD01000014.1"/>
</dbReference>
<dbReference type="GO" id="GO:0016787">
    <property type="term" value="F:hydrolase activity"/>
    <property type="evidence" value="ECO:0007669"/>
    <property type="project" value="UniProtKB-KW"/>
</dbReference>
<evidence type="ECO:0000256" key="3">
    <source>
        <dbReference type="ARBA" id="ARBA00022801"/>
    </source>
</evidence>
<evidence type="ECO:0000256" key="1">
    <source>
        <dbReference type="ARBA" id="ARBA00001947"/>
    </source>
</evidence>
<dbReference type="InterPro" id="IPR001279">
    <property type="entry name" value="Metallo-B-lactamas"/>
</dbReference>
<evidence type="ECO:0000313" key="6">
    <source>
        <dbReference type="EMBL" id="SHO53569.1"/>
    </source>
</evidence>
<feature type="domain" description="Metallo-beta-lactamase" evidence="5">
    <location>
        <begin position="41"/>
        <end position="231"/>
    </location>
</feature>
<protein>
    <submittedName>
        <fullName evidence="6">Glyoxylase, beta-lactamase superfamily II</fullName>
    </submittedName>
</protein>
<comment type="cofactor">
    <cofactor evidence="1">
        <name>Zn(2+)</name>
        <dbReference type="ChEBI" id="CHEBI:29105"/>
    </cofactor>
</comment>
<dbReference type="Pfam" id="PF00753">
    <property type="entry name" value="Lactamase_B"/>
    <property type="match status" value="1"/>
</dbReference>
<dbReference type="EMBL" id="FRFD01000014">
    <property type="protein sequence ID" value="SHO53569.1"/>
    <property type="molecule type" value="Genomic_DNA"/>
</dbReference>
<dbReference type="PANTHER" id="PTHR46233">
    <property type="entry name" value="HYDROXYACYLGLUTATHIONE HYDROLASE GLOC"/>
    <property type="match status" value="1"/>
</dbReference>
<proteinExistence type="predicted"/>
<keyword evidence="2" id="KW-0479">Metal-binding</keyword>
<evidence type="ECO:0000259" key="5">
    <source>
        <dbReference type="SMART" id="SM00849"/>
    </source>
</evidence>
<dbReference type="SUPFAM" id="SSF56281">
    <property type="entry name" value="Metallo-hydrolase/oxidoreductase"/>
    <property type="match status" value="1"/>
</dbReference>
<evidence type="ECO:0000256" key="4">
    <source>
        <dbReference type="ARBA" id="ARBA00022833"/>
    </source>
</evidence>
<organism evidence="6 7">
    <name type="scientific">Anaerocolumna xylanovorans DSM 12503</name>
    <dbReference type="NCBI Taxonomy" id="1121345"/>
    <lineage>
        <taxon>Bacteria</taxon>
        <taxon>Bacillati</taxon>
        <taxon>Bacillota</taxon>
        <taxon>Clostridia</taxon>
        <taxon>Lachnospirales</taxon>
        <taxon>Lachnospiraceae</taxon>
        <taxon>Anaerocolumna</taxon>
    </lineage>
</organism>
<sequence>MNVVEFFGTFVKPRITKGKKIVMPLETGKINNDIWCIRDKDVNMFLLRLDKGFIAIDTGYKNSKYIQPGLNSLGIRGEEISHILITHLDLDHAGGIDKRCANPFPKAKVYLGKEEQKYLSGKYSRMRKFGLELKTPIKTDRTDYLLEDMETIKIGDYEIQAILTPGHTLGHLSFLVDKKYLFVGDTLIINHTGGYCFYDMWNVDSNLNRKSLVTLDRIAKENNCSLIITSHTGYTDNINMAFAHKEIYLNWKEKGFIFRADAPDNLYI</sequence>
<dbReference type="InterPro" id="IPR036866">
    <property type="entry name" value="RibonucZ/Hydroxyglut_hydro"/>
</dbReference>
<dbReference type="SMART" id="SM00849">
    <property type="entry name" value="Lactamase_B"/>
    <property type="match status" value="1"/>
</dbReference>
<keyword evidence="7" id="KW-1185">Reference proteome</keyword>
<dbReference type="STRING" id="1121345.SAMN02745217_04166"/>
<reference evidence="6 7" key="1">
    <citation type="submission" date="2016-12" db="EMBL/GenBank/DDBJ databases">
        <authorList>
            <person name="Song W.-J."/>
            <person name="Kurnit D.M."/>
        </authorList>
    </citation>
    <scope>NUCLEOTIDE SEQUENCE [LARGE SCALE GENOMIC DNA]</scope>
    <source>
        <strain evidence="6 7">DSM 12503</strain>
    </source>
</reference>
<accession>A0A1M7YLV1</accession>
<dbReference type="InterPro" id="IPR051453">
    <property type="entry name" value="MBL_Glyoxalase_II"/>
</dbReference>
<dbReference type="Proteomes" id="UP000184612">
    <property type="component" value="Unassembled WGS sequence"/>
</dbReference>
<evidence type="ECO:0000256" key="2">
    <source>
        <dbReference type="ARBA" id="ARBA00022723"/>
    </source>
</evidence>
<name>A0A1M7YLV1_9FIRM</name>
<gene>
    <name evidence="6" type="ORF">SAMN02745217_04166</name>
</gene>
<keyword evidence="4" id="KW-0862">Zinc</keyword>
<dbReference type="AlphaFoldDB" id="A0A1M7YLV1"/>
<dbReference type="OrthoDB" id="9761531at2"/>
<dbReference type="Gene3D" id="3.60.15.10">
    <property type="entry name" value="Ribonuclease Z/Hydroxyacylglutathione hydrolase-like"/>
    <property type="match status" value="1"/>
</dbReference>
<dbReference type="GO" id="GO:0046872">
    <property type="term" value="F:metal ion binding"/>
    <property type="evidence" value="ECO:0007669"/>
    <property type="project" value="UniProtKB-KW"/>
</dbReference>
<keyword evidence="3" id="KW-0378">Hydrolase</keyword>